<organism evidence="2 3">
    <name type="scientific">Smittium megazygosporum</name>
    <dbReference type="NCBI Taxonomy" id="133381"/>
    <lineage>
        <taxon>Eukaryota</taxon>
        <taxon>Fungi</taxon>
        <taxon>Fungi incertae sedis</taxon>
        <taxon>Zoopagomycota</taxon>
        <taxon>Kickxellomycotina</taxon>
        <taxon>Harpellomycetes</taxon>
        <taxon>Harpellales</taxon>
        <taxon>Legeriomycetaceae</taxon>
        <taxon>Smittium</taxon>
    </lineage>
</organism>
<feature type="signal peptide" evidence="1">
    <location>
        <begin position="1"/>
        <end position="21"/>
    </location>
</feature>
<evidence type="ECO:0000313" key="2">
    <source>
        <dbReference type="EMBL" id="PVU99613.1"/>
    </source>
</evidence>
<comment type="caution">
    <text evidence="2">The sequence shown here is derived from an EMBL/GenBank/DDBJ whole genome shotgun (WGS) entry which is preliminary data.</text>
</comment>
<protein>
    <submittedName>
        <fullName evidence="2">Uncharacterized protein</fullName>
    </submittedName>
</protein>
<evidence type="ECO:0000313" key="3">
    <source>
        <dbReference type="Proteomes" id="UP000245609"/>
    </source>
</evidence>
<name>A0A2T9Z4U3_9FUNG</name>
<keyword evidence="3" id="KW-1185">Reference proteome</keyword>
<keyword evidence="1" id="KW-0732">Signal</keyword>
<accession>A0A2T9Z4U3</accession>
<gene>
    <name evidence="2" type="ORF">BB560_005475</name>
</gene>
<reference evidence="2 3" key="1">
    <citation type="journal article" date="2018" name="MBio">
        <title>Comparative Genomics Reveals the Core Gene Toolbox for the Fungus-Insect Symbiosis.</title>
        <authorList>
            <person name="Wang Y."/>
            <person name="Stata M."/>
            <person name="Wang W."/>
            <person name="Stajich J.E."/>
            <person name="White M.M."/>
            <person name="Moncalvo J.M."/>
        </authorList>
    </citation>
    <scope>NUCLEOTIDE SEQUENCE [LARGE SCALE GENOMIC DNA]</scope>
    <source>
        <strain evidence="2 3">SC-DP-2</strain>
    </source>
</reference>
<feature type="non-terminal residue" evidence="2">
    <location>
        <position position="285"/>
    </location>
</feature>
<dbReference type="Proteomes" id="UP000245609">
    <property type="component" value="Unassembled WGS sequence"/>
</dbReference>
<evidence type="ECO:0000256" key="1">
    <source>
        <dbReference type="SAM" id="SignalP"/>
    </source>
</evidence>
<dbReference type="AlphaFoldDB" id="A0A2T9Z4U3"/>
<dbReference type="EMBL" id="MBFS01002244">
    <property type="protein sequence ID" value="PVU99613.1"/>
    <property type="molecule type" value="Genomic_DNA"/>
</dbReference>
<sequence length="285" mass="32501">MSKVLFYFAIVLAMFVSLTQSLSVLKKTQKRSIENEQNHIAISNYIADCKDLLGESYNLEWQKKKATSLGKRLNMLMKTGISEDEYNAILAEIPTETNVFDFYELYLDKMRPVLNKLNQSLKNEYTCLNEMFLCLDYVYSNGDGFNNEIGQSFIQALKGTEQNGIDPYKCNQYDYTNIERTLLRGNYTTENDFGNNVRNSLQGVEVDDVCVPTDTMCIYKNECKNVLGSTTGDSDWAEKKAIGLAKGIYNVVSKKISRGDIIPNINTIQDKNILYGIIDEYKLKL</sequence>
<proteinExistence type="predicted"/>
<feature type="chain" id="PRO_5015730643" evidence="1">
    <location>
        <begin position="22"/>
        <end position="285"/>
    </location>
</feature>